<evidence type="ECO:0000313" key="2">
    <source>
        <dbReference type="WBParaSite" id="Hba_19514"/>
    </source>
</evidence>
<sequence length="89" mass="10571">MDIEKVRLRLCLEQELIRLEQRRDGISPQVSAVRIFRENEICNPLVLEESLSVPKTLDREEFDKRVEKRLNALFKRQKMEASTLFAQQV</sequence>
<reference evidence="2" key="1">
    <citation type="submission" date="2016-11" db="UniProtKB">
        <authorList>
            <consortium name="WormBaseParasite"/>
        </authorList>
    </citation>
    <scope>IDENTIFICATION</scope>
</reference>
<proteinExistence type="predicted"/>
<evidence type="ECO:0000313" key="1">
    <source>
        <dbReference type="Proteomes" id="UP000095283"/>
    </source>
</evidence>
<organism evidence="1 2">
    <name type="scientific">Heterorhabditis bacteriophora</name>
    <name type="common">Entomopathogenic nematode worm</name>
    <dbReference type="NCBI Taxonomy" id="37862"/>
    <lineage>
        <taxon>Eukaryota</taxon>
        <taxon>Metazoa</taxon>
        <taxon>Ecdysozoa</taxon>
        <taxon>Nematoda</taxon>
        <taxon>Chromadorea</taxon>
        <taxon>Rhabditida</taxon>
        <taxon>Rhabditina</taxon>
        <taxon>Rhabditomorpha</taxon>
        <taxon>Strongyloidea</taxon>
        <taxon>Heterorhabditidae</taxon>
        <taxon>Heterorhabditis</taxon>
    </lineage>
</organism>
<protein>
    <submittedName>
        <fullName evidence="2">GED domain-containing protein</fullName>
    </submittedName>
</protein>
<dbReference type="AlphaFoldDB" id="A0A1I7XQ92"/>
<keyword evidence="1" id="KW-1185">Reference proteome</keyword>
<accession>A0A1I7XQ92</accession>
<dbReference type="Proteomes" id="UP000095283">
    <property type="component" value="Unplaced"/>
</dbReference>
<dbReference type="WBParaSite" id="Hba_19514">
    <property type="protein sequence ID" value="Hba_19514"/>
    <property type="gene ID" value="Hba_19514"/>
</dbReference>
<name>A0A1I7XQ92_HETBA</name>